<dbReference type="PROSITE" id="PS01131">
    <property type="entry name" value="RRNA_A_DIMETH"/>
    <property type="match status" value="1"/>
</dbReference>
<evidence type="ECO:0000256" key="4">
    <source>
        <dbReference type="ARBA" id="ARBA00022679"/>
    </source>
</evidence>
<keyword evidence="2 7" id="KW-0698">rRNA processing</keyword>
<accession>A0A1V4ATC7</accession>
<dbReference type="GO" id="GO:0005829">
    <property type="term" value="C:cytosol"/>
    <property type="evidence" value="ECO:0007669"/>
    <property type="project" value="TreeGrafter"/>
</dbReference>
<reference evidence="10 11" key="1">
    <citation type="journal article" date="2017" name="Water Res.">
        <title>Discovery and metagenomic analysis of an anammox bacterial enrichment related to Candidatus "Brocadia caroliniensis" in a full-scale glycerol-fed nitritation-denitritation separate centrate treatment process.</title>
        <authorList>
            <person name="Park H."/>
            <person name="Brotto A.C."/>
            <person name="van Loosdrecht M.C."/>
            <person name="Chandran K."/>
        </authorList>
    </citation>
    <scope>NUCLEOTIDE SEQUENCE [LARGE SCALE GENOMIC DNA]</scope>
    <source>
        <strain evidence="10">26THWARD</strain>
    </source>
</reference>
<evidence type="ECO:0000256" key="7">
    <source>
        <dbReference type="HAMAP-Rule" id="MF_00607"/>
    </source>
</evidence>
<comment type="subcellular location">
    <subcellularLocation>
        <location evidence="7">Cytoplasm</location>
    </subcellularLocation>
</comment>
<dbReference type="InterPro" id="IPR023165">
    <property type="entry name" value="rRNA_Ade_diMease-like_C"/>
</dbReference>
<dbReference type="PROSITE" id="PS51689">
    <property type="entry name" value="SAM_RNA_A_N6_MT"/>
    <property type="match status" value="1"/>
</dbReference>
<dbReference type="InterPro" id="IPR029063">
    <property type="entry name" value="SAM-dependent_MTases_sf"/>
</dbReference>
<dbReference type="Proteomes" id="UP000189681">
    <property type="component" value="Unassembled WGS sequence"/>
</dbReference>
<comment type="similarity">
    <text evidence="7">Belongs to the class I-like SAM-binding methyltransferase superfamily. rRNA adenine N(6)-methyltransferase family. RsmA subfamily.</text>
</comment>
<dbReference type="PANTHER" id="PTHR11727">
    <property type="entry name" value="DIMETHYLADENOSINE TRANSFERASE"/>
    <property type="match status" value="1"/>
</dbReference>
<dbReference type="GO" id="GO:0052908">
    <property type="term" value="F:16S rRNA (adenine(1518)-N(6)/adenine(1519)-N(6))-dimethyltransferase activity"/>
    <property type="evidence" value="ECO:0007669"/>
    <property type="project" value="UniProtKB-EC"/>
</dbReference>
<proteinExistence type="inferred from homology"/>
<feature type="binding site" evidence="7 8">
    <location>
        <position position="34"/>
    </location>
    <ligand>
        <name>S-adenosyl-L-methionine</name>
        <dbReference type="ChEBI" id="CHEBI:59789"/>
    </ligand>
</feature>
<keyword evidence="3 7" id="KW-0489">Methyltransferase</keyword>
<keyword evidence="4 7" id="KW-0808">Transferase</keyword>
<feature type="binding site" evidence="7 8">
    <location>
        <position position="107"/>
    </location>
    <ligand>
        <name>S-adenosyl-L-methionine</name>
        <dbReference type="ChEBI" id="CHEBI:59789"/>
    </ligand>
</feature>
<gene>
    <name evidence="7" type="primary">rsmA</name>
    <name evidence="7" type="synonym">ksgA</name>
    <name evidence="10" type="ORF">AYP45_09365</name>
</gene>
<evidence type="ECO:0000256" key="3">
    <source>
        <dbReference type="ARBA" id="ARBA00022603"/>
    </source>
</evidence>
<dbReference type="EC" id="2.1.1.182" evidence="7"/>
<comment type="function">
    <text evidence="7">Specifically dimethylates two adjacent adenosines (A1518 and A1519) in the loop of a conserved hairpin near the 3'-end of 16S rRNA in the 30S particle. May play a critical role in biogenesis of 30S subunits.</text>
</comment>
<keyword evidence="6 7" id="KW-0694">RNA-binding</keyword>
<dbReference type="GO" id="GO:0003723">
    <property type="term" value="F:RNA binding"/>
    <property type="evidence" value="ECO:0007669"/>
    <property type="project" value="UniProtKB-UniRule"/>
</dbReference>
<evidence type="ECO:0000313" key="10">
    <source>
        <dbReference type="EMBL" id="OOP56404.1"/>
    </source>
</evidence>
<keyword evidence="1 7" id="KW-0963">Cytoplasm</keyword>
<feature type="binding site" evidence="7 8">
    <location>
        <position position="61"/>
    </location>
    <ligand>
        <name>S-adenosyl-L-methionine</name>
        <dbReference type="ChEBI" id="CHEBI:59789"/>
    </ligand>
</feature>
<dbReference type="EMBL" id="AYTS01000084">
    <property type="protein sequence ID" value="OOP56404.1"/>
    <property type="molecule type" value="Genomic_DNA"/>
</dbReference>
<dbReference type="InterPro" id="IPR001737">
    <property type="entry name" value="KsgA/Erm"/>
</dbReference>
<dbReference type="InterPro" id="IPR011530">
    <property type="entry name" value="rRNA_adenine_dimethylase"/>
</dbReference>
<dbReference type="FunFam" id="3.40.50.150:FF:000023">
    <property type="entry name" value="Ribosomal RNA small subunit methyltransferase A"/>
    <property type="match status" value="1"/>
</dbReference>
<dbReference type="STRING" id="1004156.AYP45_09365"/>
<dbReference type="NCBIfam" id="TIGR00755">
    <property type="entry name" value="ksgA"/>
    <property type="match status" value="1"/>
</dbReference>
<comment type="caution">
    <text evidence="10">The sequence shown here is derived from an EMBL/GenBank/DDBJ whole genome shotgun (WGS) entry which is preliminary data.</text>
</comment>
<dbReference type="HAMAP" id="MF_00607">
    <property type="entry name" value="16SrRNA_methyltr_A"/>
    <property type="match status" value="1"/>
</dbReference>
<dbReference type="PANTHER" id="PTHR11727:SF7">
    <property type="entry name" value="DIMETHYLADENOSINE TRANSFERASE-RELATED"/>
    <property type="match status" value="1"/>
</dbReference>
<evidence type="ECO:0000256" key="2">
    <source>
        <dbReference type="ARBA" id="ARBA00022552"/>
    </source>
</evidence>
<dbReference type="Pfam" id="PF00398">
    <property type="entry name" value="RrnaAD"/>
    <property type="match status" value="1"/>
</dbReference>
<evidence type="ECO:0000256" key="6">
    <source>
        <dbReference type="ARBA" id="ARBA00022884"/>
    </source>
</evidence>
<evidence type="ECO:0000256" key="8">
    <source>
        <dbReference type="PROSITE-ProRule" id="PRU01026"/>
    </source>
</evidence>
<feature type="binding site" evidence="7 8">
    <location>
        <position position="82"/>
    </location>
    <ligand>
        <name>S-adenosyl-L-methionine</name>
        <dbReference type="ChEBI" id="CHEBI:59789"/>
    </ligand>
</feature>
<evidence type="ECO:0000259" key="9">
    <source>
        <dbReference type="SMART" id="SM00650"/>
    </source>
</evidence>
<dbReference type="Gene3D" id="3.40.50.150">
    <property type="entry name" value="Vaccinia Virus protein VP39"/>
    <property type="match status" value="1"/>
</dbReference>
<protein>
    <recommendedName>
        <fullName evidence="7">Ribosomal RNA small subunit methyltransferase A</fullName>
        <ecNumber evidence="7">2.1.1.182</ecNumber>
    </recommendedName>
    <alternativeName>
        <fullName evidence="7">16S rRNA (adenine(1518)-N(6)/adenine(1519)-N(6))-dimethyltransferase</fullName>
    </alternativeName>
    <alternativeName>
        <fullName evidence="7">16S rRNA dimethyladenosine transferase</fullName>
    </alternativeName>
    <alternativeName>
        <fullName evidence="7">16S rRNA dimethylase</fullName>
    </alternativeName>
    <alternativeName>
        <fullName evidence="7">S-adenosylmethionine-6-N', N'-adenosyl(rRNA) dimethyltransferase</fullName>
    </alternativeName>
</protein>
<dbReference type="AlphaFoldDB" id="A0A1V4ATC7"/>
<dbReference type="InterPro" id="IPR020598">
    <property type="entry name" value="rRNA_Ade_methylase_Trfase_N"/>
</dbReference>
<keyword evidence="5 7" id="KW-0949">S-adenosyl-L-methionine</keyword>
<feature type="domain" description="Ribosomal RNA adenine methylase transferase N-terminal" evidence="9">
    <location>
        <begin position="41"/>
        <end position="225"/>
    </location>
</feature>
<feature type="binding site" evidence="7 8">
    <location>
        <position position="36"/>
    </location>
    <ligand>
        <name>S-adenosyl-L-methionine</name>
        <dbReference type="ChEBI" id="CHEBI:59789"/>
    </ligand>
</feature>
<name>A0A1V4ATC7_9BACT</name>
<sequence length="309" mass="35383">MSQEEISFIPHTPSVLKQLFTQRGITPNKRFGQNFLTDQNTLVCIPDIADLRKDDVVLEIGTGTGGLTRLLAARSSHVFTIEVDKKLFELSSDILKLYNNVTLVHADILKTKHELNPHITSLILNWLREYDQTRIKVVANLPYHISTPLIINLLEDTLPIDLMVLMLQKEITDRMLAIPGTREYGILSVITRLYSEVEVVKTLPPEVFWPRPEVHSAIVRIVVRKEKYAGSITDYQLFKNIVHAIFTSRRKTLMNSLERLNFPKISRERLKGVIKDMQLDERVRGEVLSVDQLLSLSETIGRVDHQSVN</sequence>
<dbReference type="InterPro" id="IPR020596">
    <property type="entry name" value="rRNA_Ade_Mease_Trfase_CS"/>
</dbReference>
<dbReference type="SUPFAM" id="SSF53335">
    <property type="entry name" value="S-adenosyl-L-methionine-dependent methyltransferases"/>
    <property type="match status" value="1"/>
</dbReference>
<evidence type="ECO:0000313" key="11">
    <source>
        <dbReference type="Proteomes" id="UP000189681"/>
    </source>
</evidence>
<evidence type="ECO:0000256" key="5">
    <source>
        <dbReference type="ARBA" id="ARBA00022691"/>
    </source>
</evidence>
<organism evidence="10 11">
    <name type="scientific">Candidatus Brocadia carolinensis</name>
    <dbReference type="NCBI Taxonomy" id="1004156"/>
    <lineage>
        <taxon>Bacteria</taxon>
        <taxon>Pseudomonadati</taxon>
        <taxon>Planctomycetota</taxon>
        <taxon>Candidatus Brocadiia</taxon>
        <taxon>Candidatus Brocadiales</taxon>
        <taxon>Candidatus Brocadiaceae</taxon>
        <taxon>Candidatus Brocadia</taxon>
    </lineage>
</organism>
<feature type="binding site" evidence="7 8">
    <location>
        <position position="140"/>
    </location>
    <ligand>
        <name>S-adenosyl-L-methionine</name>
        <dbReference type="ChEBI" id="CHEBI:59789"/>
    </ligand>
</feature>
<comment type="catalytic activity">
    <reaction evidence="7">
        <text>adenosine(1518)/adenosine(1519) in 16S rRNA + 4 S-adenosyl-L-methionine = N(6)-dimethyladenosine(1518)/N(6)-dimethyladenosine(1519) in 16S rRNA + 4 S-adenosyl-L-homocysteine + 4 H(+)</text>
        <dbReference type="Rhea" id="RHEA:19609"/>
        <dbReference type="Rhea" id="RHEA-COMP:10232"/>
        <dbReference type="Rhea" id="RHEA-COMP:10233"/>
        <dbReference type="ChEBI" id="CHEBI:15378"/>
        <dbReference type="ChEBI" id="CHEBI:57856"/>
        <dbReference type="ChEBI" id="CHEBI:59789"/>
        <dbReference type="ChEBI" id="CHEBI:74411"/>
        <dbReference type="ChEBI" id="CHEBI:74493"/>
        <dbReference type="EC" id="2.1.1.182"/>
    </reaction>
</comment>
<dbReference type="Gene3D" id="1.10.8.100">
    <property type="entry name" value="Ribosomal RNA adenine dimethylase-like, domain 2"/>
    <property type="match status" value="1"/>
</dbReference>
<dbReference type="CDD" id="cd02440">
    <property type="entry name" value="AdoMet_MTases"/>
    <property type="match status" value="1"/>
</dbReference>
<dbReference type="SMART" id="SM00650">
    <property type="entry name" value="rADc"/>
    <property type="match status" value="1"/>
</dbReference>
<evidence type="ECO:0000256" key="1">
    <source>
        <dbReference type="ARBA" id="ARBA00022490"/>
    </source>
</evidence>